<accession>A0A9X3NBH7</accession>
<dbReference type="RefSeq" id="WP_270027965.1">
    <property type="nucleotide sequence ID" value="NZ_JAPDDP010000056.1"/>
</dbReference>
<comment type="caution">
    <text evidence="4">The sequence shown here is derived from an EMBL/GenBank/DDBJ whole genome shotgun (WGS) entry which is preliminary data.</text>
</comment>
<dbReference type="Gene3D" id="3.90.780.10">
    <property type="entry name" value="5'-Nucleotidase, C-terminal domain"/>
    <property type="match status" value="1"/>
</dbReference>
<dbReference type="Gene3D" id="3.60.21.10">
    <property type="match status" value="1"/>
</dbReference>
<dbReference type="AlphaFoldDB" id="A0A9X3NBH7"/>
<feature type="signal peptide" evidence="1">
    <location>
        <begin position="1"/>
        <end position="25"/>
    </location>
</feature>
<dbReference type="InterPro" id="IPR036907">
    <property type="entry name" value="5'-Nucleotdase_C_sf"/>
</dbReference>
<evidence type="ECO:0000256" key="2">
    <source>
        <dbReference type="SAM" id="MobiDB-lite"/>
    </source>
</evidence>
<evidence type="ECO:0000256" key="1">
    <source>
        <dbReference type="RuleBase" id="RU362119"/>
    </source>
</evidence>
<gene>
    <name evidence="4" type="ORF">OJ997_24940</name>
</gene>
<dbReference type="GO" id="GO:0000166">
    <property type="term" value="F:nucleotide binding"/>
    <property type="evidence" value="ECO:0007669"/>
    <property type="project" value="UniProtKB-KW"/>
</dbReference>
<dbReference type="EMBL" id="JAPDDP010000056">
    <property type="protein sequence ID" value="MDA0183580.1"/>
    <property type="molecule type" value="Genomic_DNA"/>
</dbReference>
<keyword evidence="1" id="KW-0547">Nucleotide-binding</keyword>
<reference evidence="4" key="1">
    <citation type="submission" date="2022-10" db="EMBL/GenBank/DDBJ databases">
        <title>The WGS of Solirubrobacter phytolaccae KCTC 29190.</title>
        <authorList>
            <person name="Jiang Z."/>
        </authorList>
    </citation>
    <scope>NUCLEOTIDE SEQUENCE</scope>
    <source>
        <strain evidence="4">KCTC 29190</strain>
    </source>
</reference>
<feature type="chain" id="PRO_5041018677" evidence="1">
    <location>
        <begin position="26"/>
        <end position="724"/>
    </location>
</feature>
<dbReference type="Proteomes" id="UP001147653">
    <property type="component" value="Unassembled WGS sequence"/>
</dbReference>
<feature type="compositionally biased region" description="Basic residues" evidence="2">
    <location>
        <begin position="59"/>
        <end position="75"/>
    </location>
</feature>
<dbReference type="GO" id="GO:0016787">
    <property type="term" value="F:hydrolase activity"/>
    <property type="evidence" value="ECO:0007669"/>
    <property type="project" value="UniProtKB-KW"/>
</dbReference>
<feature type="domain" description="5'-Nucleotidase C-terminal" evidence="3">
    <location>
        <begin position="476"/>
        <end position="665"/>
    </location>
</feature>
<dbReference type="InterPro" id="IPR006179">
    <property type="entry name" value="5_nucleotidase/apyrase"/>
</dbReference>
<sequence length="724" mass="75703">MSHVVRSTALGAVVLALALPAGAHAAKAKPKHTVTVNTVDALPKTTLKNLSRSCGKSKSASRIRKRSTSRPTKNRVRTVTTYCSGGTRTVFWIQKVTKTVTVPGPTVTVTTPAAPAPTPTPAAPRDFRLTLLHNNDGESKYGVGDSIVNYGGVTRFKTVLDRLRGEAEGVPTAANEDKGTVVVTSGDNFLAGLNLRASFERRDAGQGSFYDAIALGRIGYDAITIGNHEYDFGPTRLAQLISSPELATVPFITANTDFSAEPSLAPLRASGRIADSTVVTKGGQKIGIIGVTTPDVPNISSPGPNVKFLADVAGIVNTEAERLTKAGVNKIIMSSHLQNLEYEKTLVKSLRNVDIVISGGGDELLAGQNDLLVPTNGLAGGPRPGTAGTYPATSTDLDGNTVPVVTTQGEYRYVGRLTVKFDGAGKIVETDAAKSGPVRVSALAADPDVVSPQDAFLKANVTDPLDTYKAALAANVIGTTEVALDGGNPDPIRIKESNLGNLVADGFRFAANRTAAADNRPVADIAFSNGGGIRTSIAGPGNLNEKQTFDVLPFDNVMVTVPNVSVAQLKSLMEWGVSRTPTGDGKFPQISGFRMNVSTNALYTAQVQTGTTITTPGTRVRDLWLTNANGSDGEQLIANGAVVSNRTVNIATSNFTANNGDSYPFTGTTFQFAHRPGQDGFYPYQASLYDFITTPGAAGGLGGVVTAARYPNGGSGRIALRTTP</sequence>
<dbReference type="PANTHER" id="PTHR11575">
    <property type="entry name" value="5'-NUCLEOTIDASE-RELATED"/>
    <property type="match status" value="1"/>
</dbReference>
<evidence type="ECO:0000313" key="5">
    <source>
        <dbReference type="Proteomes" id="UP001147653"/>
    </source>
</evidence>
<evidence type="ECO:0000259" key="3">
    <source>
        <dbReference type="Pfam" id="PF02872"/>
    </source>
</evidence>
<dbReference type="SUPFAM" id="SSF56300">
    <property type="entry name" value="Metallo-dependent phosphatases"/>
    <property type="match status" value="1"/>
</dbReference>
<dbReference type="SUPFAM" id="SSF55816">
    <property type="entry name" value="5'-nucleotidase (syn. UDP-sugar hydrolase), C-terminal domain"/>
    <property type="match status" value="1"/>
</dbReference>
<keyword evidence="1" id="KW-0732">Signal</keyword>
<comment type="similarity">
    <text evidence="1">Belongs to the 5'-nucleotidase family.</text>
</comment>
<keyword evidence="5" id="KW-1185">Reference proteome</keyword>
<dbReference type="GO" id="GO:0009166">
    <property type="term" value="P:nucleotide catabolic process"/>
    <property type="evidence" value="ECO:0007669"/>
    <property type="project" value="InterPro"/>
</dbReference>
<dbReference type="PRINTS" id="PR01607">
    <property type="entry name" value="APYRASEFAMLY"/>
</dbReference>
<organism evidence="4 5">
    <name type="scientific">Solirubrobacter phytolaccae</name>
    <dbReference type="NCBI Taxonomy" id="1404360"/>
    <lineage>
        <taxon>Bacteria</taxon>
        <taxon>Bacillati</taxon>
        <taxon>Actinomycetota</taxon>
        <taxon>Thermoleophilia</taxon>
        <taxon>Solirubrobacterales</taxon>
        <taxon>Solirubrobacteraceae</taxon>
        <taxon>Solirubrobacter</taxon>
    </lineage>
</organism>
<proteinExistence type="inferred from homology"/>
<keyword evidence="1" id="KW-0378">Hydrolase</keyword>
<name>A0A9X3NBH7_9ACTN</name>
<dbReference type="InterPro" id="IPR029052">
    <property type="entry name" value="Metallo-depent_PP-like"/>
</dbReference>
<dbReference type="Pfam" id="PF02872">
    <property type="entry name" value="5_nucleotid_C"/>
    <property type="match status" value="1"/>
</dbReference>
<feature type="region of interest" description="Disordered" evidence="2">
    <location>
        <begin position="50"/>
        <end position="75"/>
    </location>
</feature>
<dbReference type="PANTHER" id="PTHR11575:SF24">
    <property type="entry name" value="5'-NUCLEOTIDASE"/>
    <property type="match status" value="1"/>
</dbReference>
<protein>
    <submittedName>
        <fullName evidence="4">Bifunctional metallophosphatase/5'-nucleotidase</fullName>
    </submittedName>
</protein>
<dbReference type="InterPro" id="IPR008334">
    <property type="entry name" value="5'-Nucleotdase_C"/>
</dbReference>
<evidence type="ECO:0000313" key="4">
    <source>
        <dbReference type="EMBL" id="MDA0183580.1"/>
    </source>
</evidence>